<dbReference type="GO" id="GO:0005783">
    <property type="term" value="C:endoplasmic reticulum"/>
    <property type="evidence" value="ECO:0007669"/>
    <property type="project" value="TreeGrafter"/>
</dbReference>
<evidence type="ECO:0000256" key="5">
    <source>
        <dbReference type="ARBA" id="ARBA00023136"/>
    </source>
</evidence>
<dbReference type="InterPro" id="IPR039859">
    <property type="entry name" value="PFA4/ZDH16/20/ERF2-like"/>
</dbReference>
<proteinExistence type="inferred from homology"/>
<evidence type="ECO:0000256" key="1">
    <source>
        <dbReference type="ARBA" id="ARBA00004141"/>
    </source>
</evidence>
<evidence type="ECO:0000256" key="9">
    <source>
        <dbReference type="ARBA" id="ARBA00048048"/>
    </source>
</evidence>
<evidence type="ECO:0000256" key="8">
    <source>
        <dbReference type="ARBA" id="ARBA00023315"/>
    </source>
</evidence>
<comment type="similarity">
    <text evidence="10">Belongs to the DHHC palmitoyltransferase family.</text>
</comment>
<evidence type="ECO:0000256" key="4">
    <source>
        <dbReference type="ARBA" id="ARBA00022989"/>
    </source>
</evidence>
<keyword evidence="5 10" id="KW-0472">Membrane</keyword>
<feature type="domain" description="Palmitoyltransferase DHHC" evidence="11">
    <location>
        <begin position="234"/>
        <end position="350"/>
    </location>
</feature>
<comment type="catalytic activity">
    <reaction evidence="9 10">
        <text>L-cysteinyl-[protein] + hexadecanoyl-CoA = S-hexadecanoyl-L-cysteinyl-[protein] + CoA</text>
        <dbReference type="Rhea" id="RHEA:36683"/>
        <dbReference type="Rhea" id="RHEA-COMP:10131"/>
        <dbReference type="Rhea" id="RHEA-COMP:11032"/>
        <dbReference type="ChEBI" id="CHEBI:29950"/>
        <dbReference type="ChEBI" id="CHEBI:57287"/>
        <dbReference type="ChEBI" id="CHEBI:57379"/>
        <dbReference type="ChEBI" id="CHEBI:74151"/>
        <dbReference type="EC" id="2.3.1.225"/>
    </reaction>
</comment>
<keyword evidence="6" id="KW-0564">Palmitate</keyword>
<evidence type="ECO:0000256" key="10">
    <source>
        <dbReference type="RuleBase" id="RU079119"/>
    </source>
</evidence>
<evidence type="ECO:0000259" key="11">
    <source>
        <dbReference type="Pfam" id="PF01529"/>
    </source>
</evidence>
<feature type="transmembrane region" description="Helical" evidence="10">
    <location>
        <begin position="62"/>
        <end position="78"/>
    </location>
</feature>
<comment type="domain">
    <text evidence="10">The DHHC domain is required for palmitoyltransferase activity.</text>
</comment>
<keyword evidence="2 10" id="KW-0808">Transferase</keyword>
<organism evidence="12 13">
    <name type="scientific">Psilocybe cf. subviscida</name>
    <dbReference type="NCBI Taxonomy" id="2480587"/>
    <lineage>
        <taxon>Eukaryota</taxon>
        <taxon>Fungi</taxon>
        <taxon>Dikarya</taxon>
        <taxon>Basidiomycota</taxon>
        <taxon>Agaricomycotina</taxon>
        <taxon>Agaricomycetes</taxon>
        <taxon>Agaricomycetidae</taxon>
        <taxon>Agaricales</taxon>
        <taxon>Agaricineae</taxon>
        <taxon>Strophariaceae</taxon>
        <taxon>Psilocybe</taxon>
    </lineage>
</organism>
<evidence type="ECO:0000313" key="12">
    <source>
        <dbReference type="EMBL" id="KAF5326794.1"/>
    </source>
</evidence>
<accession>A0A8H5BNR8</accession>
<dbReference type="GO" id="GO:0016020">
    <property type="term" value="C:membrane"/>
    <property type="evidence" value="ECO:0007669"/>
    <property type="project" value="UniProtKB-SubCell"/>
</dbReference>
<dbReference type="Proteomes" id="UP000567179">
    <property type="component" value="Unassembled WGS sequence"/>
</dbReference>
<dbReference type="Pfam" id="PF01529">
    <property type="entry name" value="DHHC"/>
    <property type="match status" value="1"/>
</dbReference>
<dbReference type="EMBL" id="JAACJJ010000014">
    <property type="protein sequence ID" value="KAF5326794.1"/>
    <property type="molecule type" value="Genomic_DNA"/>
</dbReference>
<feature type="transmembrane region" description="Helical" evidence="10">
    <location>
        <begin position="282"/>
        <end position="303"/>
    </location>
</feature>
<sequence length="449" mass="50724">MLKWERLWQRFGHFNCHPPLMVALMKDRNKVHARTIHYGAVATERARDDTKTPLPWIVRERMVALTCGMIGYAGYVYVGRLCLPAIQERPGAQEDKETGVFLLVIFCVPYLWMIWAYMKLILTPPGFAKDHVPKTERPFLPGMVPFRDSNQPLDETVTVSDDGLILYPLSSTSKIANAPHAINCGSSSLASATDVSATSALIANHSTIDLDRRAEELNAIPEPPSTPVLLPAYRYCCSEQLVKPFRADHCRICDMCVLRYDHHCSWIGQCVGARNHKFFINFLQAGVACTCIISGGLGVFILRRPHASSVDPHKLILTLMAGLSGLYMSLLAGWHSGLIIMGQTVPERLKIDALEKRIDIALAQPYPSRPTRMRRGEWDREWGAPGTEGNIWWRGSVYQEWTDVMGKSWLGWILPIGRPMGDGLSYPVNPRFDDDGRWRRRSEWPEALR</sequence>
<reference evidence="12 13" key="1">
    <citation type="journal article" date="2020" name="ISME J.">
        <title>Uncovering the hidden diversity of litter-decomposition mechanisms in mushroom-forming fungi.</title>
        <authorList>
            <person name="Floudas D."/>
            <person name="Bentzer J."/>
            <person name="Ahren D."/>
            <person name="Johansson T."/>
            <person name="Persson P."/>
            <person name="Tunlid A."/>
        </authorList>
    </citation>
    <scope>NUCLEOTIDE SEQUENCE [LARGE SCALE GENOMIC DNA]</scope>
    <source>
        <strain evidence="12 13">CBS 101986</strain>
    </source>
</reference>
<dbReference type="GO" id="GO:0019706">
    <property type="term" value="F:protein-cysteine S-palmitoyltransferase activity"/>
    <property type="evidence" value="ECO:0007669"/>
    <property type="project" value="UniProtKB-EC"/>
</dbReference>
<dbReference type="GO" id="GO:0006612">
    <property type="term" value="P:protein targeting to membrane"/>
    <property type="evidence" value="ECO:0007669"/>
    <property type="project" value="TreeGrafter"/>
</dbReference>
<protein>
    <recommendedName>
        <fullName evidence="10">Palmitoyltransferase</fullName>
        <ecNumber evidence="10">2.3.1.225</ecNumber>
    </recommendedName>
</protein>
<dbReference type="AlphaFoldDB" id="A0A8H5BNR8"/>
<evidence type="ECO:0000256" key="2">
    <source>
        <dbReference type="ARBA" id="ARBA00022679"/>
    </source>
</evidence>
<name>A0A8H5BNR8_9AGAR</name>
<dbReference type="EC" id="2.3.1.225" evidence="10"/>
<evidence type="ECO:0000313" key="13">
    <source>
        <dbReference type="Proteomes" id="UP000567179"/>
    </source>
</evidence>
<keyword evidence="4 10" id="KW-1133">Transmembrane helix</keyword>
<dbReference type="PANTHER" id="PTHR22883">
    <property type="entry name" value="ZINC FINGER DHHC DOMAIN CONTAINING PROTEIN"/>
    <property type="match status" value="1"/>
</dbReference>
<keyword evidence="13" id="KW-1185">Reference proteome</keyword>
<keyword evidence="3 10" id="KW-0812">Transmembrane</keyword>
<evidence type="ECO:0000256" key="3">
    <source>
        <dbReference type="ARBA" id="ARBA00022692"/>
    </source>
</evidence>
<gene>
    <name evidence="12" type="ORF">D9619_004046</name>
</gene>
<evidence type="ECO:0000256" key="7">
    <source>
        <dbReference type="ARBA" id="ARBA00023288"/>
    </source>
</evidence>
<dbReference type="OrthoDB" id="1436450at2759"/>
<keyword evidence="8 10" id="KW-0012">Acyltransferase</keyword>
<dbReference type="InterPro" id="IPR001594">
    <property type="entry name" value="Palmitoyltrfase_DHHC"/>
</dbReference>
<feature type="transmembrane region" description="Helical" evidence="10">
    <location>
        <begin position="315"/>
        <end position="340"/>
    </location>
</feature>
<dbReference type="GO" id="GO:0005794">
    <property type="term" value="C:Golgi apparatus"/>
    <property type="evidence" value="ECO:0007669"/>
    <property type="project" value="TreeGrafter"/>
</dbReference>
<comment type="caution">
    <text evidence="12">The sequence shown here is derived from an EMBL/GenBank/DDBJ whole genome shotgun (WGS) entry which is preliminary data.</text>
</comment>
<feature type="transmembrane region" description="Helical" evidence="10">
    <location>
        <begin position="98"/>
        <end position="118"/>
    </location>
</feature>
<comment type="subcellular location">
    <subcellularLocation>
        <location evidence="1">Membrane</location>
        <topology evidence="1">Multi-pass membrane protein</topology>
    </subcellularLocation>
</comment>
<dbReference type="PROSITE" id="PS50216">
    <property type="entry name" value="DHHC"/>
    <property type="match status" value="1"/>
</dbReference>
<keyword evidence="7" id="KW-0449">Lipoprotein</keyword>
<evidence type="ECO:0000256" key="6">
    <source>
        <dbReference type="ARBA" id="ARBA00023139"/>
    </source>
</evidence>